<feature type="compositionally biased region" description="Basic and acidic residues" evidence="1">
    <location>
        <begin position="466"/>
        <end position="491"/>
    </location>
</feature>
<proteinExistence type="predicted"/>
<evidence type="ECO:0000313" key="3">
    <source>
        <dbReference type="Proteomes" id="UP000308133"/>
    </source>
</evidence>
<dbReference type="EMBL" id="PTQR01000030">
    <property type="protein sequence ID" value="TKX25360.1"/>
    <property type="molecule type" value="Genomic_DNA"/>
</dbReference>
<feature type="region of interest" description="Disordered" evidence="1">
    <location>
        <begin position="25"/>
        <end position="49"/>
    </location>
</feature>
<feature type="compositionally biased region" description="Low complexity" evidence="1">
    <location>
        <begin position="210"/>
        <end position="221"/>
    </location>
</feature>
<feature type="region of interest" description="Disordered" evidence="1">
    <location>
        <begin position="54"/>
        <end position="73"/>
    </location>
</feature>
<dbReference type="PANTHER" id="PTHR28298:SF1">
    <property type="entry name" value="EISOSOME PROTEIN 1"/>
    <property type="match status" value="1"/>
</dbReference>
<feature type="compositionally biased region" description="Low complexity" evidence="1">
    <location>
        <begin position="302"/>
        <end position="324"/>
    </location>
</feature>
<feature type="compositionally biased region" description="Low complexity" evidence="1">
    <location>
        <begin position="654"/>
        <end position="668"/>
    </location>
</feature>
<comment type="caution">
    <text evidence="2">The sequence shown here is derived from an EMBL/GenBank/DDBJ whole genome shotgun (WGS) entry which is preliminary data.</text>
</comment>
<feature type="region of interest" description="Disordered" evidence="1">
    <location>
        <begin position="461"/>
        <end position="498"/>
    </location>
</feature>
<feature type="compositionally biased region" description="Low complexity" evidence="1">
    <location>
        <begin position="625"/>
        <end position="635"/>
    </location>
</feature>
<evidence type="ECO:0000313" key="2">
    <source>
        <dbReference type="EMBL" id="TKX25360.1"/>
    </source>
</evidence>
<sequence length="970" mass="105023">MSNNITCPDPSVHRNTKLQEQASTAALLASSPSRNKVQASDILDKDNKLSSRSAAMSLKHARPEDLPSYPSTGGVPLTASNGAANLANTNHKQFEHWKPDASSAAGKAALLAKDYKMAPLWHPELSAAGSKAALLAAKDGGKVDLWTPEASAAGNSAATQAFKNTTLSPTVDYGYTQDGRSKALLAATKSVSRARSGSVPAPAPPKYPDSSNSAYNALNAATKANRRPSTKAQADDVYASPAMEESRIKHLSDKISREMFTEHPPVDIEVQEKKHQDALRASAISMAKGMYDLQQKKDKEAASPMSPGTSAATAAAGRTSTSVAPPDLKQQAMQYIHLQEAAHKLAEERLAKMDPDGAARYREHYGYPLRSPRRKLSMKDRVRRRANSDTPQQQQDMSDSDEDDFRSRRIRNQMSQFNKDIEAVDQKKRQTDRAALLAAAEKKVQAQMKTMDDKLYAETGKVSQAKQDEWDAKAREKATRDSAKRTEHFGKQDIGGGRYMEQSEIEAIAAARLKPTLDEINENAEKRRARDEEIRLDQEEKKRQEMSEKQKERESKMLQRQTIEKEKAESKQEKDQLKAAQKKEKAEKKAAAKMEKEAEKARKAEEKTAAKEEKRRSKDVKRDAAVAATASAAAHESTEKKASTDSPVSPDLPDTSPESSPKTSSDSAEAADDQRISPVASRTSTGEAVLHPGIERHVTTISTSSSEDAFEDSSATKATETPAIAPPTTVDPSTAAHKGTDGPIGTAPAIIEPNTTNHDEKDLDSPKSPKRISRLFDRFKRKSKHERDVEPGTLSPDNKSSSKLSKSPKSSGAAPPPTTTTDADEEKEEEGKTSATIDPTESDLGPLSAVEANAIADEHHDAAAASPSSFVRGTPKNDDGISDLSSLTSDEPGEAFGDAHETAGKSGEGEGKEEKRRSFGLGIGMGKSILPSFGRGKGKEKEGEGQGEKRMSLDSSARSPVRGTRFQEEL</sequence>
<feature type="compositionally biased region" description="Basic residues" evidence="1">
    <location>
        <begin position="371"/>
        <end position="385"/>
    </location>
</feature>
<gene>
    <name evidence="2" type="ORF">C1H76_2593</name>
</gene>
<feature type="compositionally biased region" description="Low complexity" evidence="1">
    <location>
        <begin position="388"/>
        <end position="397"/>
    </location>
</feature>
<feature type="compositionally biased region" description="Basic and acidic residues" evidence="1">
    <location>
        <begin position="897"/>
        <end position="917"/>
    </location>
</feature>
<organism evidence="2 3">
    <name type="scientific">Elsinoe australis</name>
    <dbReference type="NCBI Taxonomy" id="40998"/>
    <lineage>
        <taxon>Eukaryota</taxon>
        <taxon>Fungi</taxon>
        <taxon>Dikarya</taxon>
        <taxon>Ascomycota</taxon>
        <taxon>Pezizomycotina</taxon>
        <taxon>Dothideomycetes</taxon>
        <taxon>Dothideomycetidae</taxon>
        <taxon>Myriangiales</taxon>
        <taxon>Elsinoaceae</taxon>
        <taxon>Elsinoe</taxon>
    </lineage>
</organism>
<protein>
    <submittedName>
        <fullName evidence="2">Eisosome-like protein</fullName>
    </submittedName>
</protein>
<accession>A0A4U7B7M2</accession>
<dbReference type="GO" id="GO:0070941">
    <property type="term" value="P:eisosome assembly"/>
    <property type="evidence" value="ECO:0007669"/>
    <property type="project" value="TreeGrafter"/>
</dbReference>
<name>A0A4U7B7M2_9PEZI</name>
<dbReference type="Proteomes" id="UP000308133">
    <property type="component" value="Unassembled WGS sequence"/>
</dbReference>
<dbReference type="Pfam" id="PF12757">
    <property type="entry name" value="Eisosome1"/>
    <property type="match status" value="1"/>
</dbReference>
<feature type="compositionally biased region" description="Low complexity" evidence="1">
    <location>
        <begin position="799"/>
        <end position="813"/>
    </location>
</feature>
<feature type="compositionally biased region" description="Basic and acidic residues" evidence="1">
    <location>
        <begin position="523"/>
        <end position="624"/>
    </location>
</feature>
<dbReference type="AlphaFoldDB" id="A0A4U7B7M2"/>
<reference evidence="2 3" key="1">
    <citation type="submission" date="2018-02" db="EMBL/GenBank/DDBJ databases">
        <title>Draft genome sequences of Elsinoe sp., causing black scab on jojoba.</title>
        <authorList>
            <person name="Stodart B."/>
            <person name="Jeffress S."/>
            <person name="Ash G."/>
            <person name="Arun Chinnappa K."/>
        </authorList>
    </citation>
    <scope>NUCLEOTIDE SEQUENCE [LARGE SCALE GENOMIC DNA]</scope>
    <source>
        <strain evidence="2 3">Hillstone_2</strain>
    </source>
</reference>
<feature type="compositionally biased region" description="Basic and acidic residues" evidence="1">
    <location>
        <begin position="757"/>
        <end position="767"/>
    </location>
</feature>
<feature type="region of interest" description="Disordered" evidence="1">
    <location>
        <begin position="362"/>
        <end position="405"/>
    </location>
</feature>
<dbReference type="InterPro" id="IPR024527">
    <property type="entry name" value="Eisosome1"/>
</dbReference>
<feature type="compositionally biased region" description="Basic residues" evidence="1">
    <location>
        <begin position="768"/>
        <end position="784"/>
    </location>
</feature>
<feature type="compositionally biased region" description="Low complexity" evidence="1">
    <location>
        <begin position="702"/>
        <end position="728"/>
    </location>
</feature>
<evidence type="ECO:0000256" key="1">
    <source>
        <dbReference type="SAM" id="MobiDB-lite"/>
    </source>
</evidence>
<feature type="compositionally biased region" description="Basic and acidic residues" evidence="1">
    <location>
        <begin position="937"/>
        <end position="952"/>
    </location>
</feature>
<feature type="region of interest" description="Disordered" evidence="1">
    <location>
        <begin position="190"/>
        <end position="241"/>
    </location>
</feature>
<feature type="region of interest" description="Disordered" evidence="1">
    <location>
        <begin position="510"/>
        <end position="970"/>
    </location>
</feature>
<feature type="region of interest" description="Disordered" evidence="1">
    <location>
        <begin position="296"/>
        <end position="324"/>
    </location>
</feature>
<dbReference type="PANTHER" id="PTHR28298">
    <property type="entry name" value="EISOSOME PROTEIN 1"/>
    <property type="match status" value="1"/>
</dbReference>